<keyword evidence="2" id="KW-0812">Transmembrane</keyword>
<evidence type="ECO:0000256" key="1">
    <source>
        <dbReference type="SAM" id="MobiDB-lite"/>
    </source>
</evidence>
<keyword evidence="4" id="KW-1185">Reference proteome</keyword>
<dbReference type="Proteomes" id="UP001151002">
    <property type="component" value="Unassembled WGS sequence"/>
</dbReference>
<feature type="region of interest" description="Disordered" evidence="1">
    <location>
        <begin position="1"/>
        <end position="35"/>
    </location>
</feature>
<dbReference type="RefSeq" id="WP_267569238.1">
    <property type="nucleotide sequence ID" value="NZ_JAPNTZ010000021.1"/>
</dbReference>
<reference evidence="3" key="1">
    <citation type="submission" date="2022-11" db="EMBL/GenBank/DDBJ databases">
        <authorList>
            <person name="Somphong A."/>
            <person name="Phongsopitanun W."/>
        </authorList>
    </citation>
    <scope>NUCLEOTIDE SEQUENCE</scope>
    <source>
        <strain evidence="3">Pm04-4</strain>
    </source>
</reference>
<evidence type="ECO:0000313" key="3">
    <source>
        <dbReference type="EMBL" id="MCY1144658.1"/>
    </source>
</evidence>
<proteinExistence type="predicted"/>
<feature type="region of interest" description="Disordered" evidence="1">
    <location>
        <begin position="136"/>
        <end position="225"/>
    </location>
</feature>
<organism evidence="3 4">
    <name type="scientific">Paractinoplanes pyxinae</name>
    <dbReference type="NCBI Taxonomy" id="2997416"/>
    <lineage>
        <taxon>Bacteria</taxon>
        <taxon>Bacillati</taxon>
        <taxon>Actinomycetota</taxon>
        <taxon>Actinomycetes</taxon>
        <taxon>Micromonosporales</taxon>
        <taxon>Micromonosporaceae</taxon>
        <taxon>Paractinoplanes</taxon>
    </lineage>
</organism>
<dbReference type="EMBL" id="JAPNTZ010000021">
    <property type="protein sequence ID" value="MCY1144658.1"/>
    <property type="molecule type" value="Genomic_DNA"/>
</dbReference>
<evidence type="ECO:0000313" key="4">
    <source>
        <dbReference type="Proteomes" id="UP001151002"/>
    </source>
</evidence>
<feature type="compositionally biased region" description="Low complexity" evidence="1">
    <location>
        <begin position="13"/>
        <end position="34"/>
    </location>
</feature>
<evidence type="ECO:0000256" key="2">
    <source>
        <dbReference type="SAM" id="Phobius"/>
    </source>
</evidence>
<gene>
    <name evidence="3" type="ORF">OWR29_42230</name>
</gene>
<sequence>MTKAGSVSTAPDSAGFAGASSSGAGFGGASSSSAGFGGADSGDAGFGGAGASSAGFSGASSGGAGYGTAGSSNAGVGTARSSGAGFDSAGSGGVGFGTAGSGGAGFGTAGSSGVGFGSGGSSAGFGTAGSSSAGFGGAGFGNTGEQRRFDATGEQRRFDGTEQRRFDGTGEQRRIGNTGEMRRVGDTGEFRRFLDASEPASVPEAADRRQAGPPSRGAAIPEPPRQSRAVTVGIVLMSLFVLIAGGIVGVVYFTGNDDDLDSVLQLGAGESGKRTVSAPLDNRSRASFEMLAATNRVNVTIGELGDDLFRISTPEDAGFLPSPVLRNDDLKLQVTKDGDGTGGVIDVVLAAKVRWAVRLSGYAEEQMIDLSGGQVSGVEMVGGMRSAQLTLARPDGTVPIKVNGAVEKLVVKSPAGSPVRVKVGGGAKSVRAGNRTIKDVPPGSTLTPKNWAVPNRYDVGAGAPISALTVENG</sequence>
<feature type="transmembrane region" description="Helical" evidence="2">
    <location>
        <begin position="229"/>
        <end position="253"/>
    </location>
</feature>
<feature type="compositionally biased region" description="Polar residues" evidence="1">
    <location>
        <begin position="1"/>
        <end position="11"/>
    </location>
</feature>
<keyword evidence="2" id="KW-0472">Membrane</keyword>
<protein>
    <submittedName>
        <fullName evidence="3">Uncharacterized protein</fullName>
    </submittedName>
</protein>
<feature type="compositionally biased region" description="Basic and acidic residues" evidence="1">
    <location>
        <begin position="145"/>
        <end position="195"/>
    </location>
</feature>
<accession>A0ABT4BGG4</accession>
<keyword evidence="2" id="KW-1133">Transmembrane helix</keyword>
<name>A0ABT4BGG4_9ACTN</name>
<comment type="caution">
    <text evidence="3">The sequence shown here is derived from an EMBL/GenBank/DDBJ whole genome shotgun (WGS) entry which is preliminary data.</text>
</comment>